<accession>A0A3Q2NTX8</accession>
<reference evidence="2" key="2">
    <citation type="submission" date="2025-09" db="UniProtKB">
        <authorList>
            <consortium name="Ensembl"/>
        </authorList>
    </citation>
    <scope>IDENTIFICATION</scope>
</reference>
<feature type="region of interest" description="Disordered" evidence="1">
    <location>
        <begin position="27"/>
        <end position="50"/>
    </location>
</feature>
<dbReference type="AlphaFoldDB" id="A0A3Q2NTX8"/>
<dbReference type="Ensembl" id="ENSFHET00000011797.1">
    <property type="protein sequence ID" value="ENSFHEP00000002707.1"/>
    <property type="gene ID" value="ENSFHEG00000003506.1"/>
</dbReference>
<organism evidence="2 3">
    <name type="scientific">Fundulus heteroclitus</name>
    <name type="common">Killifish</name>
    <name type="synonym">Mummichog</name>
    <dbReference type="NCBI Taxonomy" id="8078"/>
    <lineage>
        <taxon>Eukaryota</taxon>
        <taxon>Metazoa</taxon>
        <taxon>Chordata</taxon>
        <taxon>Craniata</taxon>
        <taxon>Vertebrata</taxon>
        <taxon>Euteleostomi</taxon>
        <taxon>Actinopterygii</taxon>
        <taxon>Neopterygii</taxon>
        <taxon>Teleostei</taxon>
        <taxon>Neoteleostei</taxon>
        <taxon>Acanthomorphata</taxon>
        <taxon>Ovalentaria</taxon>
        <taxon>Atherinomorphae</taxon>
        <taxon>Cyprinodontiformes</taxon>
        <taxon>Fundulidae</taxon>
        <taxon>Fundulus</taxon>
    </lineage>
</organism>
<keyword evidence="3" id="KW-1185">Reference proteome</keyword>
<dbReference type="STRING" id="8078.ENSFHEP00000002707"/>
<evidence type="ECO:0000256" key="1">
    <source>
        <dbReference type="SAM" id="MobiDB-lite"/>
    </source>
</evidence>
<feature type="compositionally biased region" description="Low complexity" evidence="1">
    <location>
        <begin position="109"/>
        <end position="120"/>
    </location>
</feature>
<sequence>LKNNFLTVCSAAQCELCEGQNHRQTNSVQLSCHSSRSKDPNDRHQAFTRSHNDFPRKYNIFTRVKKIYFNVPKNHVLPLSADESLGAATPVIKTDPVDLGNPNITVTNVISPNTTTPSPTAAGNNLTTAAPSNNATTAAPSNNATTAAPSNNATTAAPSNNATTAAPSNNATTAAPSNNATTAAPSNNATTVQIFQKASHYAPVTEIVDDKEAEIGGNCTFALLFLKMFQPLSSILCQFWWLTLELTEICQSATSNGVWDVKANHNQRHFPQIQKTWHRGELFQEWEFTRIPRMH</sequence>
<evidence type="ECO:0000313" key="3">
    <source>
        <dbReference type="Proteomes" id="UP000265000"/>
    </source>
</evidence>
<feature type="compositionally biased region" description="Basic and acidic residues" evidence="1">
    <location>
        <begin position="36"/>
        <end position="50"/>
    </location>
</feature>
<feature type="region of interest" description="Disordered" evidence="1">
    <location>
        <begin position="109"/>
        <end position="185"/>
    </location>
</feature>
<proteinExistence type="predicted"/>
<evidence type="ECO:0000313" key="2">
    <source>
        <dbReference type="Ensembl" id="ENSFHEP00000002707.1"/>
    </source>
</evidence>
<dbReference type="Proteomes" id="UP000265000">
    <property type="component" value="Unplaced"/>
</dbReference>
<reference evidence="2" key="1">
    <citation type="submission" date="2025-08" db="UniProtKB">
        <authorList>
            <consortium name="Ensembl"/>
        </authorList>
    </citation>
    <scope>IDENTIFICATION</scope>
</reference>
<protein>
    <submittedName>
        <fullName evidence="2">Uncharacterized protein</fullName>
    </submittedName>
</protein>
<name>A0A3Q2NTX8_FUNHE</name>
<feature type="compositionally biased region" description="Low complexity" evidence="1">
    <location>
        <begin position="127"/>
        <end position="185"/>
    </location>
</feature>